<dbReference type="InterPro" id="IPR044492">
    <property type="entry name" value="P_typ_ATPase_HD_dom"/>
</dbReference>
<dbReference type="FunFam" id="3.30.70.100:FF:000001">
    <property type="entry name" value="ATPase copper transporting beta"/>
    <property type="match status" value="1"/>
</dbReference>
<dbReference type="InterPro" id="IPR059000">
    <property type="entry name" value="ATPase_P-type_domA"/>
</dbReference>
<dbReference type="SUPFAM" id="SSF55008">
    <property type="entry name" value="HMA, heavy metal-associated domain"/>
    <property type="match status" value="1"/>
</dbReference>
<keyword evidence="9" id="KW-1278">Translocase</keyword>
<evidence type="ECO:0000256" key="9">
    <source>
        <dbReference type="ARBA" id="ARBA00022967"/>
    </source>
</evidence>
<dbReference type="GO" id="GO:0055070">
    <property type="term" value="P:copper ion homeostasis"/>
    <property type="evidence" value="ECO:0007669"/>
    <property type="project" value="TreeGrafter"/>
</dbReference>
<name>D8LIV3_ECTSI</name>
<feature type="compositionally biased region" description="Basic and acidic residues" evidence="13">
    <location>
        <begin position="627"/>
        <end position="638"/>
    </location>
</feature>
<dbReference type="Proteomes" id="UP000002630">
    <property type="component" value="Linkage Group LG08"/>
</dbReference>
<dbReference type="InterPro" id="IPR023299">
    <property type="entry name" value="ATPase_P-typ_cyto_dom_N"/>
</dbReference>
<gene>
    <name evidence="15" type="ORF">Esi_0023_0054</name>
</gene>
<keyword evidence="7 12" id="KW-0547">Nucleotide-binding</keyword>
<feature type="transmembrane region" description="Helical" evidence="12">
    <location>
        <begin position="245"/>
        <end position="270"/>
    </location>
</feature>
<protein>
    <recommendedName>
        <fullName evidence="3">P-type Cu(+) transporter</fullName>
        <ecNumber evidence="3">7.2.2.8</ecNumber>
    </recommendedName>
</protein>
<dbReference type="EMBL" id="FN649733">
    <property type="protein sequence ID" value="CBN76837.1"/>
    <property type="molecule type" value="Genomic_DNA"/>
</dbReference>
<dbReference type="SUPFAM" id="SSF81653">
    <property type="entry name" value="Calcium ATPase, transduction domain A"/>
    <property type="match status" value="1"/>
</dbReference>
<dbReference type="InterPro" id="IPR001757">
    <property type="entry name" value="P_typ_ATPase"/>
</dbReference>
<feature type="domain" description="HMA" evidence="14">
    <location>
        <begin position="74"/>
        <end position="140"/>
    </location>
</feature>
<evidence type="ECO:0000256" key="3">
    <source>
        <dbReference type="ARBA" id="ARBA00012517"/>
    </source>
</evidence>
<feature type="transmembrane region" description="Helical" evidence="12">
    <location>
        <begin position="843"/>
        <end position="865"/>
    </location>
</feature>
<feature type="region of interest" description="Disordered" evidence="13">
    <location>
        <begin position="621"/>
        <end position="649"/>
    </location>
</feature>
<dbReference type="Gene3D" id="3.40.1110.10">
    <property type="entry name" value="Calcium-transporting ATPase, cytoplasmic domain N"/>
    <property type="match status" value="1"/>
</dbReference>
<dbReference type="Pfam" id="PF00403">
    <property type="entry name" value="HMA"/>
    <property type="match status" value="1"/>
</dbReference>
<evidence type="ECO:0000256" key="12">
    <source>
        <dbReference type="RuleBase" id="RU362081"/>
    </source>
</evidence>
<dbReference type="InterPro" id="IPR036163">
    <property type="entry name" value="HMA_dom_sf"/>
</dbReference>
<feature type="transmembrane region" description="Helical" evidence="12">
    <location>
        <begin position="276"/>
        <end position="295"/>
    </location>
</feature>
<dbReference type="CDD" id="cd02094">
    <property type="entry name" value="P-type_ATPase_Cu-like"/>
    <property type="match status" value="1"/>
</dbReference>
<feature type="transmembrane region" description="Helical" evidence="12">
    <location>
        <begin position="871"/>
        <end position="895"/>
    </location>
</feature>
<sequence>MMAEGVTGGATPSVPAATAEPRSINNTTPGGAALSLGSGESAAAAAVTAGGTGNNGEGGGGVGAGGAERAAKGQVALINVEGMTCAICVGIVTNLLARVPGVTSSEVSLPLERATVYFDSAVTTPEQLLDAVECGGYEANLHAVDDDGDTELVDPEVKAAKMRAAIKSARKVFLVSLVFSLPLMVVSMGFRSKAKGGLSEVLFTQVVPGLSVRSIIEWVLATPVQFGCGARFYRSAAKDLRNRALGMNFLVAGGTTAAYLYSVVLVLLAVSTAQAHSAMLFFETSGVLISFVLLGKWLELMARGKASNAVGKLLDLRADRAVLVSDWPLCELSGEKDEDASALVVGDVVKVVRGAKVPADGVVLRGNAAVDESMVTGESMPVHKEEGSEVIGATVCSEGLVYIRVTRTGKASALHQIVRLVEQAQGSKAPIQEVGDRVAAVFVPCVVCLSLLTLVVWLALTMSGAVPEHWYRDQPGNPGPALFSFMFSLAVMVIACPCAVGLAAPTAILVGTGVAARHGVLVKGGAALERVSELKRVVFDKTGTLTMGKPRVTEVAYVQSHGLTKALSKQKGGDGDSLSPGGGLGLLPPAQEVLRLVASAERGSEHPLAKAIVEFHSSAFPQAEGNDSEHSRAGRLEMPEDGSTTAVSGKGLSCTVRGLKVCVGSPGYIEREIGSPAGPLLELVVRELQSSGRTVVIAAIERHVAGVFGLVDTLRPEAKGVVSELTGMGLEVWMLTGDNRRAAHEVARRAGLPPDRVCAEVLPGDKASKIEELQEDGKAVAMIGDGINDAPALATADVGIAVGGGTDVAVESADVVLMGSSIWDVFTSLDLCRTILARVRYNYFWALLYNSVGLPIAAGVLFPLLEVTLPPMLAGGAMALSSVSVLLSSLALRLYRPPAAARKARSKRSSAVAEESGTAGLESETATVWTLDIGCTCSCCRDGANKELGAIVGSADGLRRRTRAGVKGGGGRAVAASPLSGPRGPSESCCHGVNAGSTKTRTMLQQRSSPAPFQVLAAPKCPWIAADPETGGVRPGCACSCSFCRCVRAEEP</sequence>
<dbReference type="PRINTS" id="PR00119">
    <property type="entry name" value="CATATPASE"/>
</dbReference>
<dbReference type="NCBIfam" id="TIGR01494">
    <property type="entry name" value="ATPase_P-type"/>
    <property type="match status" value="2"/>
</dbReference>
<dbReference type="GO" id="GO:0016020">
    <property type="term" value="C:membrane"/>
    <property type="evidence" value="ECO:0007669"/>
    <property type="project" value="UniProtKB-SubCell"/>
</dbReference>
<keyword evidence="5 12" id="KW-0812">Transmembrane</keyword>
<reference evidence="15 16" key="1">
    <citation type="journal article" date="2010" name="Nature">
        <title>The Ectocarpus genome and the independent evolution of multicellularity in brown algae.</title>
        <authorList>
            <person name="Cock J.M."/>
            <person name="Sterck L."/>
            <person name="Rouze P."/>
            <person name="Scornet D."/>
            <person name="Allen A.E."/>
            <person name="Amoutzias G."/>
            <person name="Anthouard V."/>
            <person name="Artiguenave F."/>
            <person name="Aury J.M."/>
            <person name="Badger J.H."/>
            <person name="Beszteri B."/>
            <person name="Billiau K."/>
            <person name="Bonnet E."/>
            <person name="Bothwell J.H."/>
            <person name="Bowler C."/>
            <person name="Boyen C."/>
            <person name="Brownlee C."/>
            <person name="Carrano C.J."/>
            <person name="Charrier B."/>
            <person name="Cho G.Y."/>
            <person name="Coelho S.M."/>
            <person name="Collen J."/>
            <person name="Corre E."/>
            <person name="Da Silva C."/>
            <person name="Delage L."/>
            <person name="Delaroque N."/>
            <person name="Dittami S.M."/>
            <person name="Doulbeau S."/>
            <person name="Elias M."/>
            <person name="Farnham G."/>
            <person name="Gachon C.M."/>
            <person name="Gschloessl B."/>
            <person name="Heesch S."/>
            <person name="Jabbari K."/>
            <person name="Jubin C."/>
            <person name="Kawai H."/>
            <person name="Kimura K."/>
            <person name="Kloareg B."/>
            <person name="Kupper F.C."/>
            <person name="Lang D."/>
            <person name="Le Bail A."/>
            <person name="Leblanc C."/>
            <person name="Lerouge P."/>
            <person name="Lohr M."/>
            <person name="Lopez P.J."/>
            <person name="Martens C."/>
            <person name="Maumus F."/>
            <person name="Michel G."/>
            <person name="Miranda-Saavedra D."/>
            <person name="Morales J."/>
            <person name="Moreau H."/>
            <person name="Motomura T."/>
            <person name="Nagasato C."/>
            <person name="Napoli C.A."/>
            <person name="Nelson D.R."/>
            <person name="Nyvall-Collen P."/>
            <person name="Peters A.F."/>
            <person name="Pommier C."/>
            <person name="Potin P."/>
            <person name="Poulain J."/>
            <person name="Quesneville H."/>
            <person name="Read B."/>
            <person name="Rensing S.A."/>
            <person name="Ritter A."/>
            <person name="Rousvoal S."/>
            <person name="Samanta M."/>
            <person name="Samson G."/>
            <person name="Schroeder D.C."/>
            <person name="Segurens B."/>
            <person name="Strittmatter M."/>
            <person name="Tonon T."/>
            <person name="Tregear J.W."/>
            <person name="Valentin K."/>
            <person name="von Dassow P."/>
            <person name="Yamagishi T."/>
            <person name="Van de Peer Y."/>
            <person name="Wincker P."/>
        </authorList>
    </citation>
    <scope>NUCLEOTIDE SEQUENCE [LARGE SCALE GENOMIC DNA]</scope>
    <source>
        <strain evidence="16">Ec32 / CCAP1310/4</strain>
    </source>
</reference>
<evidence type="ECO:0000256" key="11">
    <source>
        <dbReference type="ARBA" id="ARBA00023136"/>
    </source>
</evidence>
<dbReference type="Gene3D" id="3.40.50.1000">
    <property type="entry name" value="HAD superfamily/HAD-like"/>
    <property type="match status" value="1"/>
</dbReference>
<dbReference type="FunFam" id="2.70.150.10:FF:000002">
    <property type="entry name" value="Copper-transporting ATPase 1, putative"/>
    <property type="match status" value="1"/>
</dbReference>
<dbReference type="InParanoid" id="D8LIV3"/>
<evidence type="ECO:0000256" key="10">
    <source>
        <dbReference type="ARBA" id="ARBA00022989"/>
    </source>
</evidence>
<dbReference type="SFLD" id="SFLDG00002">
    <property type="entry name" value="C1.7:_P-type_atpase_like"/>
    <property type="match status" value="1"/>
</dbReference>
<dbReference type="GO" id="GO:0043682">
    <property type="term" value="F:P-type divalent copper transporter activity"/>
    <property type="evidence" value="ECO:0007669"/>
    <property type="project" value="TreeGrafter"/>
</dbReference>
<evidence type="ECO:0000256" key="5">
    <source>
        <dbReference type="ARBA" id="ARBA00022692"/>
    </source>
</evidence>
<feature type="transmembrane region" description="Helical" evidence="12">
    <location>
        <begin position="172"/>
        <end position="190"/>
    </location>
</feature>
<dbReference type="SUPFAM" id="SSF81660">
    <property type="entry name" value="Metal cation-transporting ATPase, ATP-binding domain N"/>
    <property type="match status" value="1"/>
</dbReference>
<dbReference type="InterPro" id="IPR023298">
    <property type="entry name" value="ATPase_P-typ_TM_dom_sf"/>
</dbReference>
<evidence type="ECO:0000256" key="1">
    <source>
        <dbReference type="ARBA" id="ARBA00004127"/>
    </source>
</evidence>
<dbReference type="PRINTS" id="PR00120">
    <property type="entry name" value="HATPASE"/>
</dbReference>
<dbReference type="SFLD" id="SFLDS00003">
    <property type="entry name" value="Haloacid_Dehalogenase"/>
    <property type="match status" value="1"/>
</dbReference>
<feature type="transmembrane region" description="Helical" evidence="12">
    <location>
        <begin position="438"/>
        <end position="460"/>
    </location>
</feature>
<feature type="transmembrane region" description="Helical" evidence="12">
    <location>
        <begin position="480"/>
        <end position="504"/>
    </location>
</feature>
<dbReference type="SUPFAM" id="SSF56784">
    <property type="entry name" value="HAD-like"/>
    <property type="match status" value="1"/>
</dbReference>
<evidence type="ECO:0000313" key="16">
    <source>
        <dbReference type="Proteomes" id="UP000002630"/>
    </source>
</evidence>
<evidence type="ECO:0000256" key="8">
    <source>
        <dbReference type="ARBA" id="ARBA00022840"/>
    </source>
</evidence>
<dbReference type="SFLD" id="SFLDF00027">
    <property type="entry name" value="p-type_atpase"/>
    <property type="match status" value="1"/>
</dbReference>
<feature type="transmembrane region" description="Helical" evidence="12">
    <location>
        <begin position="210"/>
        <end position="233"/>
    </location>
</feature>
<evidence type="ECO:0000259" key="14">
    <source>
        <dbReference type="PROSITE" id="PS50846"/>
    </source>
</evidence>
<dbReference type="InterPro" id="IPR023214">
    <property type="entry name" value="HAD_sf"/>
</dbReference>
<evidence type="ECO:0000256" key="2">
    <source>
        <dbReference type="ARBA" id="ARBA00006024"/>
    </source>
</evidence>
<dbReference type="Pfam" id="PF00122">
    <property type="entry name" value="E1-E2_ATPase"/>
    <property type="match status" value="1"/>
</dbReference>
<dbReference type="PANTHER" id="PTHR43520">
    <property type="entry name" value="ATP7, ISOFORM B"/>
    <property type="match status" value="1"/>
</dbReference>
<dbReference type="GO" id="GO:0140581">
    <property type="term" value="F:P-type monovalent copper transporter activity"/>
    <property type="evidence" value="ECO:0007669"/>
    <property type="project" value="UniProtKB-EC"/>
</dbReference>
<organism evidence="15 16">
    <name type="scientific">Ectocarpus siliculosus</name>
    <name type="common">Brown alga</name>
    <name type="synonym">Conferva siliculosa</name>
    <dbReference type="NCBI Taxonomy" id="2880"/>
    <lineage>
        <taxon>Eukaryota</taxon>
        <taxon>Sar</taxon>
        <taxon>Stramenopiles</taxon>
        <taxon>Ochrophyta</taxon>
        <taxon>PX clade</taxon>
        <taxon>Phaeophyceae</taxon>
        <taxon>Ectocarpales</taxon>
        <taxon>Ectocarpaceae</taxon>
        <taxon>Ectocarpus</taxon>
    </lineage>
</organism>
<comment type="subcellular location">
    <subcellularLocation>
        <location evidence="1">Endomembrane system</location>
        <topology evidence="1">Multi-pass membrane protein</topology>
    </subcellularLocation>
    <subcellularLocation>
        <location evidence="12">Membrane</location>
    </subcellularLocation>
</comment>
<dbReference type="GO" id="GO:0016887">
    <property type="term" value="F:ATP hydrolysis activity"/>
    <property type="evidence" value="ECO:0007669"/>
    <property type="project" value="InterPro"/>
</dbReference>
<dbReference type="InterPro" id="IPR018303">
    <property type="entry name" value="ATPase_P-typ_P_site"/>
</dbReference>
<evidence type="ECO:0000313" key="15">
    <source>
        <dbReference type="EMBL" id="CBN76837.1"/>
    </source>
</evidence>
<dbReference type="Pfam" id="PF00702">
    <property type="entry name" value="Hydrolase"/>
    <property type="match status" value="1"/>
</dbReference>
<dbReference type="PROSITE" id="PS00154">
    <property type="entry name" value="ATPASE_E1_E2"/>
    <property type="match status" value="1"/>
</dbReference>
<feature type="region of interest" description="Disordered" evidence="13">
    <location>
        <begin position="1"/>
        <end position="35"/>
    </location>
</feature>
<dbReference type="InterPro" id="IPR006121">
    <property type="entry name" value="HMA_dom"/>
</dbReference>
<dbReference type="PROSITE" id="PS50846">
    <property type="entry name" value="HMA_2"/>
    <property type="match status" value="1"/>
</dbReference>
<accession>D8LIV3</accession>
<comment type="similarity">
    <text evidence="2 12">Belongs to the cation transport ATPase (P-type) (TC 3.A.3) family. Type IB subfamily.</text>
</comment>
<dbReference type="EMBL" id="FN648409">
    <property type="protein sequence ID" value="CBN76837.1"/>
    <property type="molecule type" value="Genomic_DNA"/>
</dbReference>
<dbReference type="InterPro" id="IPR036412">
    <property type="entry name" value="HAD-like_sf"/>
</dbReference>
<evidence type="ECO:0000256" key="13">
    <source>
        <dbReference type="SAM" id="MobiDB-lite"/>
    </source>
</evidence>
<dbReference type="OMA" id="HWMLPAW"/>
<dbReference type="STRING" id="2880.D8LIV3"/>
<dbReference type="EC" id="7.2.2.8" evidence="3"/>
<dbReference type="GO" id="GO:0012505">
    <property type="term" value="C:endomembrane system"/>
    <property type="evidence" value="ECO:0007669"/>
    <property type="project" value="UniProtKB-SubCell"/>
</dbReference>
<dbReference type="InterPro" id="IPR008250">
    <property type="entry name" value="ATPase_P-typ_transduc_dom_A_sf"/>
</dbReference>
<keyword evidence="6 12" id="KW-0479">Metal-binding</keyword>
<keyword evidence="16" id="KW-1185">Reference proteome</keyword>
<dbReference type="PANTHER" id="PTHR43520:SF8">
    <property type="entry name" value="P-TYPE CU(+) TRANSPORTER"/>
    <property type="match status" value="1"/>
</dbReference>
<evidence type="ECO:0000256" key="6">
    <source>
        <dbReference type="ARBA" id="ARBA00022723"/>
    </source>
</evidence>
<dbReference type="OrthoDB" id="432719at2759"/>
<keyword evidence="8 12" id="KW-0067">ATP-binding</keyword>
<dbReference type="Gene3D" id="3.30.70.100">
    <property type="match status" value="1"/>
</dbReference>
<feature type="region of interest" description="Disordered" evidence="13">
    <location>
        <begin position="963"/>
        <end position="987"/>
    </location>
</feature>
<keyword evidence="10 12" id="KW-1133">Transmembrane helix</keyword>
<dbReference type="SUPFAM" id="SSF81665">
    <property type="entry name" value="Calcium ATPase, transmembrane domain M"/>
    <property type="match status" value="1"/>
</dbReference>
<evidence type="ECO:0000256" key="7">
    <source>
        <dbReference type="ARBA" id="ARBA00022741"/>
    </source>
</evidence>
<dbReference type="eggNOG" id="KOG0207">
    <property type="taxonomic scope" value="Eukaryota"/>
</dbReference>
<evidence type="ECO:0000256" key="4">
    <source>
        <dbReference type="ARBA" id="ARBA00022448"/>
    </source>
</evidence>
<dbReference type="AlphaFoldDB" id="D8LIV3"/>
<dbReference type="Gene3D" id="2.70.150.10">
    <property type="entry name" value="Calcium-transporting ATPase, cytoplasmic transduction domain A"/>
    <property type="match status" value="1"/>
</dbReference>
<keyword evidence="4" id="KW-0813">Transport</keyword>
<dbReference type="CDD" id="cd00371">
    <property type="entry name" value="HMA"/>
    <property type="match status" value="1"/>
</dbReference>
<dbReference type="GO" id="GO:0005507">
    <property type="term" value="F:copper ion binding"/>
    <property type="evidence" value="ECO:0007669"/>
    <property type="project" value="TreeGrafter"/>
</dbReference>
<keyword evidence="11 12" id="KW-0472">Membrane</keyword>
<dbReference type="InterPro" id="IPR027256">
    <property type="entry name" value="P-typ_ATPase_IB"/>
</dbReference>
<proteinExistence type="inferred from homology"/>
<dbReference type="NCBIfam" id="TIGR01525">
    <property type="entry name" value="ATPase-IB_hvy"/>
    <property type="match status" value="1"/>
</dbReference>
<dbReference type="GO" id="GO:0005524">
    <property type="term" value="F:ATP binding"/>
    <property type="evidence" value="ECO:0007669"/>
    <property type="project" value="UniProtKB-UniRule"/>
</dbReference>